<evidence type="ECO:0000256" key="1">
    <source>
        <dbReference type="SAM" id="SignalP"/>
    </source>
</evidence>
<protein>
    <recommendedName>
        <fullName evidence="4">Lipoprotein</fullName>
    </recommendedName>
</protein>
<evidence type="ECO:0000313" key="2">
    <source>
        <dbReference type="EMBL" id="GHA84480.1"/>
    </source>
</evidence>
<dbReference type="AlphaFoldDB" id="A0A918T167"/>
<feature type="signal peptide" evidence="1">
    <location>
        <begin position="1"/>
        <end position="23"/>
    </location>
</feature>
<sequence length="207" mass="21448">MRRKLFFRLVSFVLVGGSTAACASSSGGGDWRDDLAAAPAVATVGGSDSACRLPAAFDIAESWVPEAIGGYGGGTPPVQGGVSLVCEIDAKPAGYAGFLRVWAGRDAKLGSRGILDGYMAQEAGAEKPAYRETKAGSFPATEVTYLKPGAAQGEVKRERALAVKLPRGSVILHLGGLDTGEHEKMLPAYVLAKNTMRESSLPARPAP</sequence>
<dbReference type="Pfam" id="PF18966">
    <property type="entry name" value="Lipoprotein_23"/>
    <property type="match status" value="1"/>
</dbReference>
<dbReference type="PROSITE" id="PS51257">
    <property type="entry name" value="PROKAR_LIPOPROTEIN"/>
    <property type="match status" value="1"/>
</dbReference>
<dbReference type="InterPro" id="IPR044058">
    <property type="entry name" value="Lipoprotein_23"/>
</dbReference>
<dbReference type="EMBL" id="BMUL01000007">
    <property type="protein sequence ID" value="GHA84480.1"/>
    <property type="molecule type" value="Genomic_DNA"/>
</dbReference>
<comment type="caution">
    <text evidence="2">The sequence shown here is derived from an EMBL/GenBank/DDBJ whole genome shotgun (WGS) entry which is preliminary data.</text>
</comment>
<organism evidence="2 3">
    <name type="scientific">Streptomyces termitum</name>
    <dbReference type="NCBI Taxonomy" id="67368"/>
    <lineage>
        <taxon>Bacteria</taxon>
        <taxon>Bacillati</taxon>
        <taxon>Actinomycetota</taxon>
        <taxon>Actinomycetes</taxon>
        <taxon>Kitasatosporales</taxon>
        <taxon>Streptomycetaceae</taxon>
        <taxon>Streptomyces</taxon>
    </lineage>
</organism>
<evidence type="ECO:0000313" key="3">
    <source>
        <dbReference type="Proteomes" id="UP000644020"/>
    </source>
</evidence>
<reference evidence="2" key="2">
    <citation type="submission" date="2020-09" db="EMBL/GenBank/DDBJ databases">
        <authorList>
            <person name="Sun Q."/>
            <person name="Ohkuma M."/>
        </authorList>
    </citation>
    <scope>NUCLEOTIDE SEQUENCE</scope>
    <source>
        <strain evidence="2">JCM 4518</strain>
    </source>
</reference>
<keyword evidence="1" id="KW-0732">Signal</keyword>
<proteinExistence type="predicted"/>
<keyword evidence="3" id="KW-1185">Reference proteome</keyword>
<gene>
    <name evidence="2" type="ORF">GCM10010305_30300</name>
</gene>
<feature type="chain" id="PRO_5037985174" description="Lipoprotein" evidence="1">
    <location>
        <begin position="24"/>
        <end position="207"/>
    </location>
</feature>
<evidence type="ECO:0008006" key="4">
    <source>
        <dbReference type="Google" id="ProtNLM"/>
    </source>
</evidence>
<accession>A0A918T167</accession>
<name>A0A918T167_9ACTN</name>
<dbReference type="Proteomes" id="UP000644020">
    <property type="component" value="Unassembled WGS sequence"/>
</dbReference>
<dbReference type="RefSeq" id="WP_229849773.1">
    <property type="nucleotide sequence ID" value="NZ_BMUL01000007.1"/>
</dbReference>
<reference evidence="2" key="1">
    <citation type="journal article" date="2014" name="Int. J. Syst. Evol. Microbiol.">
        <title>Complete genome sequence of Corynebacterium casei LMG S-19264T (=DSM 44701T), isolated from a smear-ripened cheese.</title>
        <authorList>
            <consortium name="US DOE Joint Genome Institute (JGI-PGF)"/>
            <person name="Walter F."/>
            <person name="Albersmeier A."/>
            <person name="Kalinowski J."/>
            <person name="Ruckert C."/>
        </authorList>
    </citation>
    <scope>NUCLEOTIDE SEQUENCE</scope>
    <source>
        <strain evidence="2">JCM 4518</strain>
    </source>
</reference>